<proteinExistence type="predicted"/>
<dbReference type="AlphaFoldDB" id="A0A8S3JYJ6"/>
<organism evidence="1 2">
    <name type="scientific">Rotaria magnacalcarata</name>
    <dbReference type="NCBI Taxonomy" id="392030"/>
    <lineage>
        <taxon>Eukaryota</taxon>
        <taxon>Metazoa</taxon>
        <taxon>Spiralia</taxon>
        <taxon>Gnathifera</taxon>
        <taxon>Rotifera</taxon>
        <taxon>Eurotatoria</taxon>
        <taxon>Bdelloidea</taxon>
        <taxon>Philodinida</taxon>
        <taxon>Philodinidae</taxon>
        <taxon>Rotaria</taxon>
    </lineage>
</organism>
<sequence>MPYYGNITNNFPGGLFKYVRVVSLFDEHPFEHEFFLRIQESFPVMEQLSVANYKSQNHKQSYKSNNDNRNLCLIEYSLLGELAILNVHDDYIEQFLFNTKTYLQNNVLLHIKYESLQRVTHNF</sequence>
<accession>A0A8S3JYJ6</accession>
<evidence type="ECO:0000313" key="1">
    <source>
        <dbReference type="EMBL" id="CAF5224927.1"/>
    </source>
</evidence>
<feature type="non-terminal residue" evidence="1">
    <location>
        <position position="123"/>
    </location>
</feature>
<dbReference type="Proteomes" id="UP000676336">
    <property type="component" value="Unassembled WGS sequence"/>
</dbReference>
<name>A0A8S3JYJ6_9BILA</name>
<evidence type="ECO:0000313" key="2">
    <source>
        <dbReference type="Proteomes" id="UP000676336"/>
    </source>
</evidence>
<dbReference type="EMBL" id="CAJOBI010358070">
    <property type="protein sequence ID" value="CAF5224927.1"/>
    <property type="molecule type" value="Genomic_DNA"/>
</dbReference>
<reference evidence="1" key="1">
    <citation type="submission" date="2021-02" db="EMBL/GenBank/DDBJ databases">
        <authorList>
            <person name="Nowell W R."/>
        </authorList>
    </citation>
    <scope>NUCLEOTIDE SEQUENCE</scope>
</reference>
<protein>
    <submittedName>
        <fullName evidence="1">Uncharacterized protein</fullName>
    </submittedName>
</protein>
<gene>
    <name evidence="1" type="ORF">SMN809_LOCUS84042</name>
</gene>
<comment type="caution">
    <text evidence="1">The sequence shown here is derived from an EMBL/GenBank/DDBJ whole genome shotgun (WGS) entry which is preliminary data.</text>
</comment>